<keyword evidence="2" id="KW-1185">Reference proteome</keyword>
<protein>
    <submittedName>
        <fullName evidence="1">Uncharacterized protein</fullName>
    </submittedName>
</protein>
<dbReference type="EMBL" id="JBBBZM010000381">
    <property type="protein sequence ID" value="KAL0630789.1"/>
    <property type="molecule type" value="Genomic_DNA"/>
</dbReference>
<reference evidence="1 2" key="1">
    <citation type="submission" date="2024-02" db="EMBL/GenBank/DDBJ databases">
        <title>Discinaceae phylogenomics.</title>
        <authorList>
            <person name="Dirks A.C."/>
            <person name="James T.Y."/>
        </authorList>
    </citation>
    <scope>NUCLEOTIDE SEQUENCE [LARGE SCALE GENOMIC DNA]</scope>
    <source>
        <strain evidence="1 2">ACD0624</strain>
    </source>
</reference>
<evidence type="ECO:0000313" key="1">
    <source>
        <dbReference type="EMBL" id="KAL0630789.1"/>
    </source>
</evidence>
<name>A0ABR3G4D7_9PEZI</name>
<dbReference type="Proteomes" id="UP001447188">
    <property type="component" value="Unassembled WGS sequence"/>
</dbReference>
<gene>
    <name evidence="1" type="ORF">Q9L58_010356</name>
</gene>
<accession>A0ABR3G4D7</accession>
<proteinExistence type="predicted"/>
<sequence length="198" mass="22998">MSSTSSIHSVAGLSDEETPPPLQPFFILPPVVRKRKSRYLLNRYSIDMNVLHRLGVKRRRSSFSRVTYHSIATVFGLDPSDTDLLDIPQFDMKIRKICYDVEVADVQYGQMITHNNEEARSRYIAAVFNKIIFFFGRIEHQFIAFGAWVPMLGILCDGTYFEFFVYDSSTRSFALSEPMKRLEQFQSDVEFLRSIKRS</sequence>
<comment type="caution">
    <text evidence="1">The sequence shown here is derived from an EMBL/GenBank/DDBJ whole genome shotgun (WGS) entry which is preliminary data.</text>
</comment>
<organism evidence="1 2">
    <name type="scientific">Discina gigas</name>
    <dbReference type="NCBI Taxonomy" id="1032678"/>
    <lineage>
        <taxon>Eukaryota</taxon>
        <taxon>Fungi</taxon>
        <taxon>Dikarya</taxon>
        <taxon>Ascomycota</taxon>
        <taxon>Pezizomycotina</taxon>
        <taxon>Pezizomycetes</taxon>
        <taxon>Pezizales</taxon>
        <taxon>Discinaceae</taxon>
        <taxon>Discina</taxon>
    </lineage>
</organism>
<evidence type="ECO:0000313" key="2">
    <source>
        <dbReference type="Proteomes" id="UP001447188"/>
    </source>
</evidence>